<evidence type="ECO:0000256" key="7">
    <source>
        <dbReference type="ARBA" id="ARBA00023069"/>
    </source>
</evidence>
<dbReference type="PANTHER" id="PTHR14605:SF1">
    <property type="entry name" value="TRANSMEMBRANE PROTEIN 231"/>
    <property type="match status" value="1"/>
</dbReference>
<keyword evidence="9" id="KW-0325">Glycoprotein</keyword>
<feature type="transmembrane region" description="Helical" evidence="12">
    <location>
        <begin position="264"/>
        <end position="283"/>
    </location>
</feature>
<keyword evidence="6 12" id="KW-1133">Transmembrane helix</keyword>
<dbReference type="Pfam" id="PF10149">
    <property type="entry name" value="TM231"/>
    <property type="match status" value="1"/>
</dbReference>
<evidence type="ECO:0000313" key="13">
    <source>
        <dbReference type="EMBL" id="JAS18733.1"/>
    </source>
</evidence>
<evidence type="ECO:0000256" key="4">
    <source>
        <dbReference type="ARBA" id="ARBA00022475"/>
    </source>
</evidence>
<evidence type="ECO:0000256" key="8">
    <source>
        <dbReference type="ARBA" id="ARBA00023136"/>
    </source>
</evidence>
<proteinExistence type="inferred from homology"/>
<accession>A0A1B6CZK0</accession>
<dbReference type="GO" id="GO:0035869">
    <property type="term" value="C:ciliary transition zone"/>
    <property type="evidence" value="ECO:0007669"/>
    <property type="project" value="TreeGrafter"/>
</dbReference>
<protein>
    <recommendedName>
        <fullName evidence="3">Transmembrane protein 231</fullName>
    </recommendedName>
</protein>
<evidence type="ECO:0000256" key="1">
    <source>
        <dbReference type="ARBA" id="ARBA00004272"/>
    </source>
</evidence>
<evidence type="ECO:0000256" key="11">
    <source>
        <dbReference type="ARBA" id="ARBA00024803"/>
    </source>
</evidence>
<keyword evidence="7" id="KW-0969">Cilium</keyword>
<dbReference type="AlphaFoldDB" id="A0A1B6CZK0"/>
<gene>
    <name evidence="13" type="ORF">g.3673</name>
</gene>
<organism evidence="13">
    <name type="scientific">Clastoptera arizonana</name>
    <name type="common">Arizona spittle bug</name>
    <dbReference type="NCBI Taxonomy" id="38151"/>
    <lineage>
        <taxon>Eukaryota</taxon>
        <taxon>Metazoa</taxon>
        <taxon>Ecdysozoa</taxon>
        <taxon>Arthropoda</taxon>
        <taxon>Hexapoda</taxon>
        <taxon>Insecta</taxon>
        <taxon>Pterygota</taxon>
        <taxon>Neoptera</taxon>
        <taxon>Paraneoptera</taxon>
        <taxon>Hemiptera</taxon>
        <taxon>Auchenorrhyncha</taxon>
        <taxon>Cercopoidea</taxon>
        <taxon>Clastopteridae</taxon>
        <taxon>Clastoptera</taxon>
    </lineage>
</organism>
<comment type="function">
    <text evidence="11">Transmembrane component of the tectonic-like complex, a complex localized at the transition zone of primary cilia and acting as a barrier that prevents diffusion of transmembrane proteins between the cilia and plasma membranes. Required for ciliogenesis and sonic hedgehog/SHH signaling.</text>
</comment>
<comment type="similarity">
    <text evidence="2">Belongs to the TMEM231 family.</text>
</comment>
<evidence type="ECO:0000256" key="2">
    <source>
        <dbReference type="ARBA" id="ARBA00009082"/>
    </source>
</evidence>
<keyword evidence="8 12" id="KW-0472">Membrane</keyword>
<evidence type="ECO:0000256" key="10">
    <source>
        <dbReference type="ARBA" id="ARBA00023273"/>
    </source>
</evidence>
<evidence type="ECO:0000256" key="9">
    <source>
        <dbReference type="ARBA" id="ARBA00023180"/>
    </source>
</evidence>
<dbReference type="GO" id="GO:0060170">
    <property type="term" value="C:ciliary membrane"/>
    <property type="evidence" value="ECO:0007669"/>
    <property type="project" value="UniProtKB-SubCell"/>
</dbReference>
<evidence type="ECO:0000256" key="12">
    <source>
        <dbReference type="SAM" id="Phobius"/>
    </source>
</evidence>
<evidence type="ECO:0000256" key="5">
    <source>
        <dbReference type="ARBA" id="ARBA00022692"/>
    </source>
</evidence>
<dbReference type="EMBL" id="GEDC01018565">
    <property type="protein sequence ID" value="JAS18733.1"/>
    <property type="molecule type" value="Transcribed_RNA"/>
</dbReference>
<keyword evidence="5 12" id="KW-0812">Transmembrane</keyword>
<comment type="subcellular location">
    <subcellularLocation>
        <location evidence="1">Cell projection</location>
        <location evidence="1">Cilium membrane</location>
        <topology evidence="1">Multi-pass membrane protein</topology>
    </subcellularLocation>
</comment>
<feature type="transmembrane region" description="Helical" evidence="12">
    <location>
        <begin position="23"/>
        <end position="43"/>
    </location>
</feature>
<reference evidence="13" key="1">
    <citation type="submission" date="2015-12" db="EMBL/GenBank/DDBJ databases">
        <title>De novo transcriptome assembly of four potential Pierce s Disease insect vectors from Arizona vineyards.</title>
        <authorList>
            <person name="Tassone E.E."/>
        </authorList>
    </citation>
    <scope>NUCLEOTIDE SEQUENCE</scope>
</reference>
<keyword evidence="4" id="KW-1003">Cell membrane</keyword>
<keyword evidence="10" id="KW-0966">Cell projection</keyword>
<evidence type="ECO:0000256" key="3">
    <source>
        <dbReference type="ARBA" id="ARBA00015087"/>
    </source>
</evidence>
<dbReference type="InterPro" id="IPR019306">
    <property type="entry name" value="TMEM231"/>
</dbReference>
<dbReference type="GO" id="GO:0060271">
    <property type="term" value="P:cilium assembly"/>
    <property type="evidence" value="ECO:0007669"/>
    <property type="project" value="TreeGrafter"/>
</dbReference>
<dbReference type="PANTHER" id="PTHR14605">
    <property type="entry name" value="CHST5 PROTEIN"/>
    <property type="match status" value="1"/>
</dbReference>
<evidence type="ECO:0000256" key="6">
    <source>
        <dbReference type="ARBA" id="ARBA00022989"/>
    </source>
</evidence>
<sequence>MVCYTVFTHNVIFKYKATLCSKATCILSVIIILTFLFPFLLSYNSHGFWLKTDSYKEQPDIHFKQDYLLILETNSQDLPFLCGTFPNLNKLSTIYGYCSLVKIFENDHNSDGLNDHLYFEVEVKMLGKNEVKSVTLLLLFDYKISDYCWVQMEGLGLAQHNSPLSGNRLDFIADLTMVQRQPLNPRLQNKLYNYSILAKNDEYLNLPSLLATYALRSVNTHLENTYAVWTSGRSEEDPFTIRASISYPEITVTYKPTFWQIIKFAWIQYFSILVISMYFFNLFKQFVFFNRLVHTKKENPCQI</sequence>
<name>A0A1B6CZK0_9HEMI</name>
<dbReference type="GO" id="GO:0032880">
    <property type="term" value="P:regulation of protein localization"/>
    <property type="evidence" value="ECO:0007669"/>
    <property type="project" value="TreeGrafter"/>
</dbReference>